<feature type="transmembrane region" description="Helical" evidence="12">
    <location>
        <begin position="33"/>
        <end position="54"/>
    </location>
</feature>
<dbReference type="InterPro" id="IPR050396">
    <property type="entry name" value="Glycosyltr_51/Transpeptidase"/>
</dbReference>
<keyword evidence="12" id="KW-0812">Transmembrane</keyword>
<keyword evidence="6" id="KW-0328">Glycosyltransferase</keyword>
<dbReference type="AlphaFoldDB" id="A0A2C9CPG4"/>
<evidence type="ECO:0000256" key="4">
    <source>
        <dbReference type="ARBA" id="ARBA00022645"/>
    </source>
</evidence>
<evidence type="ECO:0000259" key="13">
    <source>
        <dbReference type="Pfam" id="PF00905"/>
    </source>
</evidence>
<evidence type="ECO:0000256" key="5">
    <source>
        <dbReference type="ARBA" id="ARBA00022670"/>
    </source>
</evidence>
<dbReference type="SUPFAM" id="SSF56601">
    <property type="entry name" value="beta-lactamase/transpeptidase-like"/>
    <property type="match status" value="1"/>
</dbReference>
<name>A0A2C9CPG4_9RHOB</name>
<keyword evidence="4" id="KW-0121">Carboxypeptidase</keyword>
<dbReference type="GO" id="GO:0004180">
    <property type="term" value="F:carboxypeptidase activity"/>
    <property type="evidence" value="ECO:0007669"/>
    <property type="project" value="UniProtKB-KW"/>
</dbReference>
<feature type="domain" description="Glycosyl transferase family 51" evidence="14">
    <location>
        <begin position="86"/>
        <end position="254"/>
    </location>
</feature>
<dbReference type="InterPro" id="IPR001460">
    <property type="entry name" value="PCN-bd_Tpept"/>
</dbReference>
<evidence type="ECO:0000256" key="6">
    <source>
        <dbReference type="ARBA" id="ARBA00022676"/>
    </source>
</evidence>
<dbReference type="GO" id="GO:0008955">
    <property type="term" value="F:peptidoglycan glycosyltransferase activity"/>
    <property type="evidence" value="ECO:0007669"/>
    <property type="project" value="UniProtKB-EC"/>
</dbReference>
<dbReference type="PANTHER" id="PTHR32282:SF33">
    <property type="entry name" value="PEPTIDOGLYCAN GLYCOSYLTRANSFERASE"/>
    <property type="match status" value="1"/>
</dbReference>
<comment type="similarity">
    <text evidence="2">In the C-terminal section; belongs to the transpeptidase family.</text>
</comment>
<evidence type="ECO:0000256" key="1">
    <source>
        <dbReference type="ARBA" id="ARBA00004752"/>
    </source>
</evidence>
<dbReference type="InterPro" id="IPR001264">
    <property type="entry name" value="Glyco_trans_51"/>
</dbReference>
<protein>
    <recommendedName>
        <fullName evidence="10">peptidoglycan glycosyltransferase</fullName>
        <ecNumber evidence="10">2.4.99.28</ecNumber>
    </recommendedName>
</protein>
<dbReference type="GO" id="GO:0006508">
    <property type="term" value="P:proteolysis"/>
    <property type="evidence" value="ECO:0007669"/>
    <property type="project" value="UniProtKB-KW"/>
</dbReference>
<dbReference type="GO" id="GO:0008658">
    <property type="term" value="F:penicillin binding"/>
    <property type="evidence" value="ECO:0007669"/>
    <property type="project" value="InterPro"/>
</dbReference>
<keyword evidence="12" id="KW-0472">Membrane</keyword>
<keyword evidence="12" id="KW-1133">Transmembrane helix</keyword>
<dbReference type="Pfam" id="PF00905">
    <property type="entry name" value="Transpeptidase"/>
    <property type="match status" value="1"/>
</dbReference>
<dbReference type="Gene3D" id="3.40.710.10">
    <property type="entry name" value="DD-peptidase/beta-lactamase superfamily"/>
    <property type="match status" value="1"/>
</dbReference>
<keyword evidence="7" id="KW-0808">Transferase</keyword>
<reference evidence="16" key="1">
    <citation type="submission" date="2017-09" db="EMBL/GenBank/DDBJ databases">
        <authorList>
            <person name="Varghese N."/>
            <person name="Submissions S."/>
        </authorList>
    </citation>
    <scope>NUCLEOTIDE SEQUENCE [LARGE SCALE GENOMIC DNA]</scope>
    <source>
        <strain evidence="16">C7</strain>
    </source>
</reference>
<keyword evidence="9" id="KW-0511">Multifunctional enzyme</keyword>
<dbReference type="InterPro" id="IPR036950">
    <property type="entry name" value="PBP_transglycosylase"/>
</dbReference>
<dbReference type="UniPathway" id="UPA00219"/>
<evidence type="ECO:0000256" key="3">
    <source>
        <dbReference type="ARBA" id="ARBA00007739"/>
    </source>
</evidence>
<comment type="similarity">
    <text evidence="3">In the N-terminal section; belongs to the glycosyltransferase 51 family.</text>
</comment>
<proteinExistence type="inferred from homology"/>
<dbReference type="NCBIfam" id="TIGR02074">
    <property type="entry name" value="PBP_1a_fam"/>
    <property type="match status" value="1"/>
</dbReference>
<dbReference type="PANTHER" id="PTHR32282">
    <property type="entry name" value="BINDING PROTEIN TRANSPEPTIDASE, PUTATIVE-RELATED"/>
    <property type="match status" value="1"/>
</dbReference>
<evidence type="ECO:0000313" key="16">
    <source>
        <dbReference type="Proteomes" id="UP000220034"/>
    </source>
</evidence>
<accession>A0A2C9CPG4</accession>
<evidence type="ECO:0000313" key="15">
    <source>
        <dbReference type="EMBL" id="SOH93113.1"/>
    </source>
</evidence>
<dbReference type="RefSeq" id="WP_097928644.1">
    <property type="nucleotide sequence ID" value="NZ_OCTN01000001.1"/>
</dbReference>
<dbReference type="EMBL" id="OCTN01000001">
    <property type="protein sequence ID" value="SOH93113.1"/>
    <property type="molecule type" value="Genomic_DNA"/>
</dbReference>
<comment type="catalytic activity">
    <reaction evidence="11">
        <text>[GlcNAc-(1-&gt;4)-Mur2Ac(oyl-L-Ala-gamma-D-Glu-L-Lys-D-Ala-D-Ala)](n)-di-trans,octa-cis-undecaprenyl diphosphate + beta-D-GlcNAc-(1-&gt;4)-Mur2Ac(oyl-L-Ala-gamma-D-Glu-L-Lys-D-Ala-D-Ala)-di-trans,octa-cis-undecaprenyl diphosphate = [GlcNAc-(1-&gt;4)-Mur2Ac(oyl-L-Ala-gamma-D-Glu-L-Lys-D-Ala-D-Ala)](n+1)-di-trans,octa-cis-undecaprenyl diphosphate + di-trans,octa-cis-undecaprenyl diphosphate + H(+)</text>
        <dbReference type="Rhea" id="RHEA:23708"/>
        <dbReference type="Rhea" id="RHEA-COMP:9602"/>
        <dbReference type="Rhea" id="RHEA-COMP:9603"/>
        <dbReference type="ChEBI" id="CHEBI:15378"/>
        <dbReference type="ChEBI" id="CHEBI:58405"/>
        <dbReference type="ChEBI" id="CHEBI:60033"/>
        <dbReference type="ChEBI" id="CHEBI:78435"/>
        <dbReference type="EC" id="2.4.99.28"/>
    </reaction>
</comment>
<dbReference type="GO" id="GO:0009252">
    <property type="term" value="P:peptidoglycan biosynthetic process"/>
    <property type="evidence" value="ECO:0007669"/>
    <property type="project" value="UniProtKB-UniPathway"/>
</dbReference>
<evidence type="ECO:0000256" key="2">
    <source>
        <dbReference type="ARBA" id="ARBA00007090"/>
    </source>
</evidence>
<evidence type="ECO:0000256" key="9">
    <source>
        <dbReference type="ARBA" id="ARBA00023268"/>
    </source>
</evidence>
<evidence type="ECO:0000259" key="14">
    <source>
        <dbReference type="Pfam" id="PF00912"/>
    </source>
</evidence>
<comment type="pathway">
    <text evidence="1">Cell wall biogenesis; peptidoglycan biosynthesis.</text>
</comment>
<sequence>MSSKKSKTATAKPVRRPLLIRVFGGLFRLIRTILFRLIGWGIVVAAAVVLYFYLQLPDAKELLDGRESGSVAMVDRHGDIFAWRGEQGGVVGSAQMSEDLRNAVVATEDKRFYWHMGISPRGILGAIRINLSEGRSALSGHGGSTITQQVAKLVFLSEESTWRRKVLEIPYALAMELAYTKEEILSIYMNRAYLGASATGFEAAAQRYFGISAREVDVQQAAMLAGLLTAPSRYAPTRDLGRAQNRSQVILRLMHEQGYIDDTVFAQARANPAELSESARRRAGGYFADWVMEAGPEFLIEGTREDVEISTTFDPAIQEAAEQALFSVFDDLVREGSEAQAAIVVLSADGAVRGMVGGRAIGGAGTFNRATQALRQPGSAFKPFVYAAAVESGMHPTDYLNDAPLTINIPGSGPWSPQNYGRSYRGPMPMYEALARSTNTIAVRVSEEVGRAEVIEVAHDLGLDSDLTNSPALALGASETTLLDLTGAYASILNQGFRAEPYGLTEVRLRHGGELLLSEEPSLGKRAISEQTAGYVTWMMNQVVEAPYGTGRRAALGDRPVAGKTGTTDAARDAWFIGFSGDYVVGVWMGYDDNTPLTGVTGGGLPAEIWRRTMLGVHEGMPVSALPMLVPNTPSYQDNIATAGNDVVRRIEDAAQDVDDGLSGIVEGLLRGLLGGN</sequence>
<dbReference type="InterPro" id="IPR012338">
    <property type="entry name" value="Beta-lactam/transpept-like"/>
</dbReference>
<evidence type="ECO:0000256" key="10">
    <source>
        <dbReference type="ARBA" id="ARBA00044770"/>
    </source>
</evidence>
<evidence type="ECO:0000256" key="11">
    <source>
        <dbReference type="ARBA" id="ARBA00049902"/>
    </source>
</evidence>
<organism evidence="15 16">
    <name type="scientific">Pontivivens marinum</name>
    <dbReference type="NCBI Taxonomy" id="1690039"/>
    <lineage>
        <taxon>Bacteria</taxon>
        <taxon>Pseudomonadati</taxon>
        <taxon>Pseudomonadota</taxon>
        <taxon>Alphaproteobacteria</taxon>
        <taxon>Rhodobacterales</taxon>
        <taxon>Paracoccaceae</taxon>
        <taxon>Pontivivens</taxon>
    </lineage>
</organism>
<keyword evidence="16" id="KW-1185">Reference proteome</keyword>
<feature type="domain" description="Penicillin-binding protein transpeptidase" evidence="13">
    <location>
        <begin position="343"/>
        <end position="595"/>
    </location>
</feature>
<dbReference type="OrthoDB" id="9766909at2"/>
<keyword evidence="8" id="KW-0378">Hydrolase</keyword>
<dbReference type="Gene3D" id="1.10.3810.10">
    <property type="entry name" value="Biosynthetic peptidoglycan transglycosylase-like"/>
    <property type="match status" value="1"/>
</dbReference>
<evidence type="ECO:0000256" key="8">
    <source>
        <dbReference type="ARBA" id="ARBA00022801"/>
    </source>
</evidence>
<dbReference type="GO" id="GO:0030288">
    <property type="term" value="C:outer membrane-bounded periplasmic space"/>
    <property type="evidence" value="ECO:0007669"/>
    <property type="project" value="TreeGrafter"/>
</dbReference>
<dbReference type="EC" id="2.4.99.28" evidence="10"/>
<gene>
    <name evidence="15" type="ORF">SAMN06273572_101968</name>
</gene>
<dbReference type="InterPro" id="IPR023346">
    <property type="entry name" value="Lysozyme-like_dom_sf"/>
</dbReference>
<dbReference type="Proteomes" id="UP000220034">
    <property type="component" value="Unassembled WGS sequence"/>
</dbReference>
<keyword evidence="5" id="KW-0645">Protease</keyword>
<evidence type="ECO:0000256" key="7">
    <source>
        <dbReference type="ARBA" id="ARBA00022679"/>
    </source>
</evidence>
<evidence type="ECO:0000256" key="12">
    <source>
        <dbReference type="SAM" id="Phobius"/>
    </source>
</evidence>
<dbReference type="SUPFAM" id="SSF53955">
    <property type="entry name" value="Lysozyme-like"/>
    <property type="match status" value="1"/>
</dbReference>
<dbReference type="Pfam" id="PF00912">
    <property type="entry name" value="Transgly"/>
    <property type="match status" value="1"/>
</dbReference>